<dbReference type="PIRSF" id="PIRSF000524">
    <property type="entry name" value="SPT"/>
    <property type="match status" value="1"/>
</dbReference>
<evidence type="ECO:0000256" key="6">
    <source>
        <dbReference type="PIRSR" id="PIRSR000524-50"/>
    </source>
</evidence>
<dbReference type="SUPFAM" id="SSF53383">
    <property type="entry name" value="PLP-dependent transferases"/>
    <property type="match status" value="1"/>
</dbReference>
<dbReference type="GO" id="GO:0005777">
    <property type="term" value="C:peroxisome"/>
    <property type="evidence" value="ECO:0007669"/>
    <property type="project" value="TreeGrafter"/>
</dbReference>
<dbReference type="Gene3D" id="3.40.640.10">
    <property type="entry name" value="Type I PLP-dependent aspartate aminotransferase-like (Major domain)"/>
    <property type="match status" value="1"/>
</dbReference>
<dbReference type="GO" id="GO:0008453">
    <property type="term" value="F:alanine-glyoxylate transaminase activity"/>
    <property type="evidence" value="ECO:0007669"/>
    <property type="project" value="UniProtKB-EC"/>
</dbReference>
<feature type="binding site" evidence="5">
    <location>
        <position position="387"/>
    </location>
    <ligand>
        <name>substrate</name>
    </ligand>
</feature>
<dbReference type="GO" id="GO:0004760">
    <property type="term" value="F:L-serine-pyruvate transaminase activity"/>
    <property type="evidence" value="ECO:0007669"/>
    <property type="project" value="TreeGrafter"/>
</dbReference>
<evidence type="ECO:0000256" key="2">
    <source>
        <dbReference type="ARBA" id="ARBA00009236"/>
    </source>
</evidence>
<dbReference type="InterPro" id="IPR015422">
    <property type="entry name" value="PyrdxlP-dep_Trfase_small"/>
</dbReference>
<accession>A0AB34JE10</accession>
<keyword evidence="4 6" id="KW-0663">Pyridoxal phosphate</keyword>
<dbReference type="GO" id="GO:0019265">
    <property type="term" value="P:glycine biosynthetic process, by transamination of glyoxylate"/>
    <property type="evidence" value="ECO:0007669"/>
    <property type="project" value="TreeGrafter"/>
</dbReference>
<proteinExistence type="inferred from homology"/>
<dbReference type="Proteomes" id="UP001515480">
    <property type="component" value="Unassembled WGS sequence"/>
</dbReference>
<name>A0AB34JE10_PRYPA</name>
<dbReference type="EMBL" id="JBGBPQ010000009">
    <property type="protein sequence ID" value="KAL1519328.1"/>
    <property type="molecule type" value="Genomic_DNA"/>
</dbReference>
<gene>
    <name evidence="8" type="ORF">AB1Y20_022854</name>
</gene>
<dbReference type="Pfam" id="PF00266">
    <property type="entry name" value="Aminotran_5"/>
    <property type="match status" value="1"/>
</dbReference>
<dbReference type="PANTHER" id="PTHR21152:SF40">
    <property type="entry name" value="ALANINE--GLYOXYLATE AMINOTRANSFERASE"/>
    <property type="match status" value="1"/>
</dbReference>
<feature type="modified residue" description="N6-(pyridoxal phosphate)lysine" evidence="6">
    <location>
        <position position="237"/>
    </location>
</feature>
<organism evidence="8 9">
    <name type="scientific">Prymnesium parvum</name>
    <name type="common">Toxic golden alga</name>
    <dbReference type="NCBI Taxonomy" id="97485"/>
    <lineage>
        <taxon>Eukaryota</taxon>
        <taxon>Haptista</taxon>
        <taxon>Haptophyta</taxon>
        <taxon>Prymnesiophyceae</taxon>
        <taxon>Prymnesiales</taxon>
        <taxon>Prymnesiaceae</taxon>
        <taxon>Prymnesium</taxon>
    </lineage>
</organism>
<reference evidence="8 9" key="1">
    <citation type="journal article" date="2024" name="Science">
        <title>Giant polyketide synthase enzymes in the biosynthesis of giant marine polyether toxins.</title>
        <authorList>
            <person name="Fallon T.R."/>
            <person name="Shende V.V."/>
            <person name="Wierzbicki I.H."/>
            <person name="Pendleton A.L."/>
            <person name="Watervoot N.F."/>
            <person name="Auber R.P."/>
            <person name="Gonzalez D.J."/>
            <person name="Wisecaver J.H."/>
            <person name="Moore B.S."/>
        </authorList>
    </citation>
    <scope>NUCLEOTIDE SEQUENCE [LARGE SCALE GENOMIC DNA]</scope>
    <source>
        <strain evidence="8 9">12B1</strain>
    </source>
</reference>
<evidence type="ECO:0000313" key="9">
    <source>
        <dbReference type="Proteomes" id="UP001515480"/>
    </source>
</evidence>
<feature type="domain" description="Aminotransferase class V" evidence="7">
    <location>
        <begin position="61"/>
        <end position="350"/>
    </location>
</feature>
<dbReference type="AlphaFoldDB" id="A0AB34JE10"/>
<comment type="similarity">
    <text evidence="2">Belongs to the class-V pyridoxal-phosphate-dependent aminotransferase family.</text>
</comment>
<dbReference type="PANTHER" id="PTHR21152">
    <property type="entry name" value="AMINOTRANSFERASE CLASS V"/>
    <property type="match status" value="1"/>
</dbReference>
<evidence type="ECO:0000256" key="3">
    <source>
        <dbReference type="ARBA" id="ARBA00013049"/>
    </source>
</evidence>
<dbReference type="InterPro" id="IPR015421">
    <property type="entry name" value="PyrdxlP-dep_Trfase_major"/>
</dbReference>
<dbReference type="InterPro" id="IPR015424">
    <property type="entry name" value="PyrdxlP-dep_Trfase"/>
</dbReference>
<evidence type="ECO:0000256" key="1">
    <source>
        <dbReference type="ARBA" id="ARBA00001933"/>
    </source>
</evidence>
<evidence type="ECO:0000256" key="4">
    <source>
        <dbReference type="ARBA" id="ARBA00022898"/>
    </source>
</evidence>
<protein>
    <recommendedName>
        <fullName evidence="3">alanine--glyoxylate transaminase</fullName>
        <ecNumber evidence="3">2.6.1.44</ecNumber>
    </recommendedName>
</protein>
<dbReference type="Gene3D" id="3.90.1150.10">
    <property type="entry name" value="Aspartate Aminotransferase, domain 1"/>
    <property type="match status" value="1"/>
</dbReference>
<sequence length="415" mass="44540">MRSAALRHAPFRGSLRSAHVCGSPAFLERARAYCAPVTSGATGVYPEAPSPLQEFSVVYTDRALNHMSDPFKKAMIEMSDILKETYNAEHAVIIPGSGTYGMEAVARQFASGKKAVVLRNGFFSFRWSQIFEVGNIPSEHIVLKAEPVAGEGTKLQYAPHAIEKVVACIKTEKPAVVMAPHVETSTGIILPPDYIKAVATAVHEVGGLFVLDAIAAGTVWVDMEKLGVDALITAPQKGWTGPACAGLVMLGKRGAEVTRSTESSSFTVNLRKWLELMDSYEAGGFTYHATMPTDALMIARDAMKETYDLGLETTQQKAWELGKQVRKYMCEEKGLVSVAAPGFEAPGVVVVHHDDAGVAAKFVAAGTQIAAGVPFMIGEPEGTKTFRIGLFGLDKLRNPTATTNNLRKALDVAVP</sequence>
<evidence type="ECO:0000313" key="8">
    <source>
        <dbReference type="EMBL" id="KAL1519328.1"/>
    </source>
</evidence>
<dbReference type="EC" id="2.6.1.44" evidence="3"/>
<evidence type="ECO:0000259" key="7">
    <source>
        <dbReference type="Pfam" id="PF00266"/>
    </source>
</evidence>
<evidence type="ECO:0000256" key="5">
    <source>
        <dbReference type="PIRSR" id="PIRSR000524-1"/>
    </source>
</evidence>
<comment type="caution">
    <text evidence="8">The sequence shown here is derived from an EMBL/GenBank/DDBJ whole genome shotgun (WGS) entry which is preliminary data.</text>
</comment>
<keyword evidence="9" id="KW-1185">Reference proteome</keyword>
<dbReference type="InterPro" id="IPR024169">
    <property type="entry name" value="SP_NH2Trfase/AEP_transaminase"/>
</dbReference>
<comment type="cofactor">
    <cofactor evidence="1 6">
        <name>pyridoxal 5'-phosphate</name>
        <dbReference type="ChEBI" id="CHEBI:597326"/>
    </cofactor>
</comment>
<dbReference type="InterPro" id="IPR000192">
    <property type="entry name" value="Aminotrans_V_dom"/>
</dbReference>